<dbReference type="PROSITE" id="PS50005">
    <property type="entry name" value="TPR"/>
    <property type="match status" value="1"/>
</dbReference>
<dbReference type="Proteomes" id="UP000054010">
    <property type="component" value="Unassembled WGS sequence"/>
</dbReference>
<evidence type="ECO:0000313" key="4">
    <source>
        <dbReference type="Proteomes" id="UP000054010"/>
    </source>
</evidence>
<feature type="repeat" description="TPR" evidence="1">
    <location>
        <begin position="247"/>
        <end position="280"/>
    </location>
</feature>
<keyword evidence="2" id="KW-1133">Transmembrane helix</keyword>
<keyword evidence="2" id="KW-0472">Membrane</keyword>
<name>E1IC69_9CHLR</name>
<gene>
    <name evidence="3" type="ORF">OSCT_0920</name>
</gene>
<keyword evidence="1" id="KW-0802">TPR repeat</keyword>
<reference evidence="3 4" key="1">
    <citation type="journal article" date="2011" name="J. Bacteriol.">
        <title>Draft genome sequence of the anoxygenic filamentous phototrophic bacterium Oscillochloris trichoides subsp. DG-6.</title>
        <authorList>
            <person name="Kuznetsov B.B."/>
            <person name="Ivanovsky R.N."/>
            <person name="Keppen O.I."/>
            <person name="Sukhacheva M.V."/>
            <person name="Bumazhkin B.K."/>
            <person name="Patutina E.O."/>
            <person name="Beletsky A.V."/>
            <person name="Mardanov A.V."/>
            <person name="Baslerov R.V."/>
            <person name="Panteleeva A.N."/>
            <person name="Kolganova T.V."/>
            <person name="Ravin N.V."/>
            <person name="Skryabin K.G."/>
        </authorList>
    </citation>
    <scope>NUCLEOTIDE SEQUENCE [LARGE SCALE GENOMIC DNA]</scope>
    <source>
        <strain evidence="3 4">DG-6</strain>
    </source>
</reference>
<dbReference type="InterPro" id="IPR011990">
    <property type="entry name" value="TPR-like_helical_dom_sf"/>
</dbReference>
<comment type="caution">
    <text evidence="3">The sequence shown here is derived from an EMBL/GenBank/DDBJ whole genome shotgun (WGS) entry which is preliminary data.</text>
</comment>
<sequence length="591" mass="63313">MTQQPALTPDMDRAERIGYEVKAIRDLGYTCDVQQDREGLHYITVNLRRDTMEGPQPVQLYLKLLPTFPHGAPEMIVTVISPASTSSGELHELQIETESKARLSWLWSSRLYEIVQDVQDSVQGPNLRLASAPPPLPVPQVIPGAIPVPPAATSIPAMAPSRSPNRPIVLITGLIVIVLMLAGTGIYFAFLRDPCGEQRNTAQRALQSGDPTTMLQAVTLYETMRSRGQAGEGGSCGGLVTDPTPLREAYEQTAAAQFTAGELESAQNLYQQALAIDPQSVSANEGLTKTITARTRPLWSAVESNWSINSEQSWGEVVSSLDAIHSLNPEALNPTNSISVTLQLHDAYIAWGDLTLDSDPQASAEHYAAALALQIDPVLVTERQGWADWAIRLQAADAADVAALISELDQTAGENPDLRDPLGRSIDQWRYLAHVAYGEALVSQGGAVGEEAMAHANAALELVQSAPDSGRAARLLKGKAEELRATASGYKLSANQLDANAWKTLLKERRISASSSGKPVNLLIIAPSANMLITIVGTGNQTQLVTDRTGVAYAALPSGRYVVAISDNPDAGEVSVDLATGATYLVRVTPR</sequence>
<dbReference type="Gene3D" id="1.25.40.10">
    <property type="entry name" value="Tetratricopeptide repeat domain"/>
    <property type="match status" value="1"/>
</dbReference>
<organism evidence="3 4">
    <name type="scientific">Oscillochloris trichoides DG-6</name>
    <dbReference type="NCBI Taxonomy" id="765420"/>
    <lineage>
        <taxon>Bacteria</taxon>
        <taxon>Bacillati</taxon>
        <taxon>Chloroflexota</taxon>
        <taxon>Chloroflexia</taxon>
        <taxon>Chloroflexales</taxon>
        <taxon>Chloroflexineae</taxon>
        <taxon>Oscillochloridaceae</taxon>
        <taxon>Oscillochloris</taxon>
    </lineage>
</organism>
<dbReference type="EMBL" id="ADVR01000022">
    <property type="protein sequence ID" value="EFO81186.1"/>
    <property type="molecule type" value="Genomic_DNA"/>
</dbReference>
<evidence type="ECO:0000256" key="2">
    <source>
        <dbReference type="SAM" id="Phobius"/>
    </source>
</evidence>
<dbReference type="OrthoDB" id="9819842at2"/>
<evidence type="ECO:0000256" key="1">
    <source>
        <dbReference type="PROSITE-ProRule" id="PRU00339"/>
    </source>
</evidence>
<dbReference type="HOGENOM" id="CLU_461412_0_0_0"/>
<dbReference type="AlphaFoldDB" id="E1IC69"/>
<accession>E1IC69</accession>
<proteinExistence type="predicted"/>
<keyword evidence="2" id="KW-0812">Transmembrane</keyword>
<keyword evidence="4" id="KW-1185">Reference proteome</keyword>
<protein>
    <submittedName>
        <fullName evidence="3">Uncharacterized protein</fullName>
    </submittedName>
</protein>
<evidence type="ECO:0000313" key="3">
    <source>
        <dbReference type="EMBL" id="EFO81186.1"/>
    </source>
</evidence>
<dbReference type="STRING" id="765420.OSCT_0920"/>
<dbReference type="InterPro" id="IPR019734">
    <property type="entry name" value="TPR_rpt"/>
</dbReference>
<feature type="transmembrane region" description="Helical" evidence="2">
    <location>
        <begin position="168"/>
        <end position="190"/>
    </location>
</feature>